<name>A0A1X7AKK8_9GAMM</name>
<dbReference type="GO" id="GO:0004520">
    <property type="term" value="F:DNA endonuclease activity"/>
    <property type="evidence" value="ECO:0007669"/>
    <property type="project" value="TreeGrafter"/>
</dbReference>
<dbReference type="PANTHER" id="PTHR35562:SF2">
    <property type="entry name" value="DNA ENDONUCLEASE SMRA-RELATED"/>
    <property type="match status" value="1"/>
</dbReference>
<feature type="domain" description="Smr" evidence="1">
    <location>
        <begin position="97"/>
        <end position="178"/>
    </location>
</feature>
<keyword evidence="2" id="KW-0540">Nuclease</keyword>
<gene>
    <name evidence="2" type="primary">smrA_2</name>
    <name evidence="2" type="ORF">EHSB41UT_02412</name>
</gene>
<sequence length="181" mass="20634">MVSDEDRDLLAREMSGVRPIKQNKADIKSGKVEVPEFTLRLRRRQATVENSINVDGLSDSHLVAVAPEEYIEHLRPGLQHKKLQKLRMGQLEIQYNLDLHGFTFDDARDMLQRFISFCRKNHYTTVRIVHGKSRGSWEQQATMKTYVNAWLKQVPGVLGFASCLPVDGGTGAVYVLLSRPR</sequence>
<evidence type="ECO:0000259" key="1">
    <source>
        <dbReference type="PROSITE" id="PS50828"/>
    </source>
</evidence>
<dbReference type="Pfam" id="PF01713">
    <property type="entry name" value="Smr"/>
    <property type="match status" value="1"/>
</dbReference>
<evidence type="ECO:0000313" key="3">
    <source>
        <dbReference type="Proteomes" id="UP000196573"/>
    </source>
</evidence>
<dbReference type="EMBL" id="FWPT01000005">
    <property type="protein sequence ID" value="SMA47424.1"/>
    <property type="molecule type" value="Genomic_DNA"/>
</dbReference>
<keyword evidence="2" id="KW-0255">Endonuclease</keyword>
<protein>
    <submittedName>
        <fullName evidence="2">Putative DNA endonuclease SmrA</fullName>
        <ecNumber evidence="2">3.1.-.-</ecNumber>
    </submittedName>
</protein>
<dbReference type="RefSeq" id="WP_087110185.1">
    <property type="nucleotide sequence ID" value="NZ_CBCSCN010000003.1"/>
</dbReference>
<reference evidence="2 3" key="1">
    <citation type="submission" date="2017-03" db="EMBL/GenBank/DDBJ databases">
        <authorList>
            <person name="Afonso C.L."/>
            <person name="Miller P.J."/>
            <person name="Scott M.A."/>
            <person name="Spackman E."/>
            <person name="Goraichik I."/>
            <person name="Dimitrov K.M."/>
            <person name="Suarez D.L."/>
            <person name="Swayne D.E."/>
        </authorList>
    </citation>
    <scope>NUCLEOTIDE SEQUENCE [LARGE SCALE GENOMIC DNA]</scope>
    <source>
        <strain evidence="2">SB41UT1</strain>
    </source>
</reference>
<evidence type="ECO:0000313" key="2">
    <source>
        <dbReference type="EMBL" id="SMA47424.1"/>
    </source>
</evidence>
<dbReference type="GO" id="GO:0016787">
    <property type="term" value="F:hydrolase activity"/>
    <property type="evidence" value="ECO:0007669"/>
    <property type="project" value="UniProtKB-KW"/>
</dbReference>
<dbReference type="InterPro" id="IPR002625">
    <property type="entry name" value="Smr_dom"/>
</dbReference>
<keyword evidence="3" id="KW-1185">Reference proteome</keyword>
<dbReference type="SMART" id="SM00463">
    <property type="entry name" value="SMR"/>
    <property type="match status" value="1"/>
</dbReference>
<dbReference type="PANTHER" id="PTHR35562">
    <property type="entry name" value="DNA ENDONUCLEASE SMRA-RELATED"/>
    <property type="match status" value="1"/>
</dbReference>
<dbReference type="EC" id="3.1.-.-" evidence="2"/>
<accession>A0A1X7AKK8</accession>
<dbReference type="AlphaFoldDB" id="A0A1X7AKK8"/>
<proteinExistence type="predicted"/>
<dbReference type="OrthoDB" id="9808881at2"/>
<dbReference type="Gene3D" id="3.30.1370.110">
    <property type="match status" value="1"/>
</dbReference>
<dbReference type="PROSITE" id="PS50828">
    <property type="entry name" value="SMR"/>
    <property type="match status" value="1"/>
</dbReference>
<dbReference type="SUPFAM" id="SSF160443">
    <property type="entry name" value="SMR domain-like"/>
    <property type="match status" value="1"/>
</dbReference>
<keyword evidence="2" id="KW-0378">Hydrolase</keyword>
<organism evidence="2 3">
    <name type="scientific">Parendozoicomonas haliclonae</name>
    <dbReference type="NCBI Taxonomy" id="1960125"/>
    <lineage>
        <taxon>Bacteria</taxon>
        <taxon>Pseudomonadati</taxon>
        <taxon>Pseudomonadota</taxon>
        <taxon>Gammaproteobacteria</taxon>
        <taxon>Oceanospirillales</taxon>
        <taxon>Endozoicomonadaceae</taxon>
        <taxon>Parendozoicomonas</taxon>
    </lineage>
</organism>
<dbReference type="Proteomes" id="UP000196573">
    <property type="component" value="Unassembled WGS sequence"/>
</dbReference>
<dbReference type="InterPro" id="IPR036063">
    <property type="entry name" value="Smr_dom_sf"/>
</dbReference>